<evidence type="ECO:0000313" key="2">
    <source>
        <dbReference type="EMBL" id="PYF76124.1"/>
    </source>
</evidence>
<name>A0A318UI70_9SPHI</name>
<accession>A0A318UI70</accession>
<evidence type="ECO:0000313" key="3">
    <source>
        <dbReference type="Proteomes" id="UP000248198"/>
    </source>
</evidence>
<gene>
    <name evidence="2" type="ORF">B0O44_102680</name>
</gene>
<evidence type="ECO:0000256" key="1">
    <source>
        <dbReference type="SAM" id="SignalP"/>
    </source>
</evidence>
<organism evidence="2 3">
    <name type="scientific">Pedobacter nutrimenti</name>
    <dbReference type="NCBI Taxonomy" id="1241337"/>
    <lineage>
        <taxon>Bacteria</taxon>
        <taxon>Pseudomonadati</taxon>
        <taxon>Bacteroidota</taxon>
        <taxon>Sphingobacteriia</taxon>
        <taxon>Sphingobacteriales</taxon>
        <taxon>Sphingobacteriaceae</taxon>
        <taxon>Pedobacter</taxon>
    </lineage>
</organism>
<keyword evidence="1" id="KW-0732">Signal</keyword>
<dbReference type="AlphaFoldDB" id="A0A318UI70"/>
<sequence>MKRLLFTFGLLATVAVGSAFVNANNLRTTLVYGTLNNSGPCPSQTLEIPCNPTEIDNPVCTNQESQTLFTQASGRCNVPLFQDDQP</sequence>
<protein>
    <submittedName>
        <fullName evidence="2">Uncharacterized protein</fullName>
    </submittedName>
</protein>
<comment type="caution">
    <text evidence="2">The sequence shown here is derived from an EMBL/GenBank/DDBJ whole genome shotgun (WGS) entry which is preliminary data.</text>
</comment>
<keyword evidence="3" id="KW-1185">Reference proteome</keyword>
<reference evidence="2 3" key="1">
    <citation type="submission" date="2018-06" db="EMBL/GenBank/DDBJ databases">
        <title>Genomic Encyclopedia of Archaeal and Bacterial Type Strains, Phase II (KMG-II): from individual species to whole genera.</title>
        <authorList>
            <person name="Goeker M."/>
        </authorList>
    </citation>
    <scope>NUCLEOTIDE SEQUENCE [LARGE SCALE GENOMIC DNA]</scope>
    <source>
        <strain evidence="2 3">DSM 27372</strain>
    </source>
</reference>
<dbReference type="RefSeq" id="WP_146229783.1">
    <property type="nucleotide sequence ID" value="NZ_QKLU01000002.1"/>
</dbReference>
<feature type="signal peptide" evidence="1">
    <location>
        <begin position="1"/>
        <end position="23"/>
    </location>
</feature>
<proteinExistence type="predicted"/>
<feature type="chain" id="PRO_5016383217" evidence="1">
    <location>
        <begin position="24"/>
        <end position="86"/>
    </location>
</feature>
<dbReference type="Proteomes" id="UP000248198">
    <property type="component" value="Unassembled WGS sequence"/>
</dbReference>
<dbReference type="EMBL" id="QKLU01000002">
    <property type="protein sequence ID" value="PYF76124.1"/>
    <property type="molecule type" value="Genomic_DNA"/>
</dbReference>